<dbReference type="InterPro" id="IPR000209">
    <property type="entry name" value="Peptidase_S8/S53_dom"/>
</dbReference>
<dbReference type="Pfam" id="PF00082">
    <property type="entry name" value="Peptidase_S8"/>
    <property type="match status" value="1"/>
</dbReference>
<evidence type="ECO:0000256" key="8">
    <source>
        <dbReference type="SAM" id="MobiDB-lite"/>
    </source>
</evidence>
<dbReference type="PROSITE" id="PS51892">
    <property type="entry name" value="SUBTILASE"/>
    <property type="match status" value="1"/>
</dbReference>
<dbReference type="PROSITE" id="PS00137">
    <property type="entry name" value="SUBTILASE_HIS"/>
    <property type="match status" value="1"/>
</dbReference>
<feature type="domain" description="Peptidase S8/S53" evidence="11">
    <location>
        <begin position="176"/>
        <end position="464"/>
    </location>
</feature>
<dbReference type="PRINTS" id="PR00723">
    <property type="entry name" value="SUBTILISIN"/>
</dbReference>
<feature type="region of interest" description="Disordered" evidence="8">
    <location>
        <begin position="723"/>
        <end position="751"/>
    </location>
</feature>
<evidence type="ECO:0000256" key="3">
    <source>
        <dbReference type="ARBA" id="ARBA00022801"/>
    </source>
</evidence>
<dbReference type="RefSeq" id="WP_234991020.1">
    <property type="nucleotide sequence ID" value="NZ_FUZP01000001.1"/>
</dbReference>
<feature type="signal peptide" evidence="10">
    <location>
        <begin position="1"/>
        <end position="32"/>
    </location>
</feature>
<evidence type="ECO:0000259" key="11">
    <source>
        <dbReference type="Pfam" id="PF00082"/>
    </source>
</evidence>
<dbReference type="InterPro" id="IPR023827">
    <property type="entry name" value="Peptidase_S8_Asp-AS"/>
</dbReference>
<evidence type="ECO:0000313" key="12">
    <source>
        <dbReference type="EMBL" id="SKC53175.1"/>
    </source>
</evidence>
<dbReference type="PROSITE" id="PS00138">
    <property type="entry name" value="SUBTILASE_SER"/>
    <property type="match status" value="1"/>
</dbReference>
<feature type="active site" description="Charge relay system" evidence="5 6">
    <location>
        <position position="185"/>
    </location>
</feature>
<keyword evidence="2 6" id="KW-0645">Protease</keyword>
<accession>A0A1T5JP64</accession>
<dbReference type="Gene3D" id="3.40.50.200">
    <property type="entry name" value="Peptidase S8/S53 domain"/>
    <property type="match status" value="1"/>
</dbReference>
<dbReference type="InterPro" id="IPR036852">
    <property type="entry name" value="Peptidase_S8/S53_dom_sf"/>
</dbReference>
<dbReference type="Proteomes" id="UP000190857">
    <property type="component" value="Unassembled WGS sequence"/>
</dbReference>
<keyword evidence="10" id="KW-0732">Signal</keyword>
<dbReference type="SUPFAM" id="SSF52743">
    <property type="entry name" value="Subtilisin-like"/>
    <property type="match status" value="1"/>
</dbReference>
<keyword evidence="4 6" id="KW-0720">Serine protease</keyword>
<evidence type="ECO:0000256" key="4">
    <source>
        <dbReference type="ARBA" id="ARBA00022825"/>
    </source>
</evidence>
<feature type="compositionally biased region" description="Low complexity" evidence="8">
    <location>
        <begin position="634"/>
        <end position="655"/>
    </location>
</feature>
<evidence type="ECO:0000256" key="7">
    <source>
        <dbReference type="RuleBase" id="RU003355"/>
    </source>
</evidence>
<gene>
    <name evidence="12" type="ORF">SAMN06309945_1744</name>
</gene>
<feature type="active site" description="Charge relay system" evidence="5 6">
    <location>
        <position position="227"/>
    </location>
</feature>
<feature type="chain" id="PRO_5013001832" evidence="10">
    <location>
        <begin position="33"/>
        <end position="795"/>
    </location>
</feature>
<dbReference type="InterPro" id="IPR023828">
    <property type="entry name" value="Peptidase_S8_Ser-AS"/>
</dbReference>
<name>A0A1T5JP64_9MICO</name>
<dbReference type="STRING" id="123320.SAMN06309945_1744"/>
<protein>
    <submittedName>
        <fullName evidence="12">Subtilase family protein</fullName>
    </submittedName>
</protein>
<dbReference type="GO" id="GO:0006508">
    <property type="term" value="P:proteolysis"/>
    <property type="evidence" value="ECO:0007669"/>
    <property type="project" value="UniProtKB-KW"/>
</dbReference>
<evidence type="ECO:0000256" key="2">
    <source>
        <dbReference type="ARBA" id="ARBA00022670"/>
    </source>
</evidence>
<dbReference type="InterPro" id="IPR022398">
    <property type="entry name" value="Peptidase_S8_His-AS"/>
</dbReference>
<keyword evidence="9" id="KW-0472">Membrane</keyword>
<organism evidence="12 13">
    <name type="scientific">Okibacterium fritillariae</name>
    <dbReference type="NCBI Taxonomy" id="123320"/>
    <lineage>
        <taxon>Bacteria</taxon>
        <taxon>Bacillati</taxon>
        <taxon>Actinomycetota</taxon>
        <taxon>Actinomycetes</taxon>
        <taxon>Micrococcales</taxon>
        <taxon>Microbacteriaceae</taxon>
        <taxon>Okibacterium</taxon>
    </lineage>
</organism>
<evidence type="ECO:0000256" key="6">
    <source>
        <dbReference type="PROSITE-ProRule" id="PRU01240"/>
    </source>
</evidence>
<dbReference type="AlphaFoldDB" id="A0A1T5JP64"/>
<comment type="similarity">
    <text evidence="1 6 7">Belongs to the peptidase S8 family.</text>
</comment>
<evidence type="ECO:0000256" key="5">
    <source>
        <dbReference type="PIRSR" id="PIRSR615500-1"/>
    </source>
</evidence>
<evidence type="ECO:0000256" key="1">
    <source>
        <dbReference type="ARBA" id="ARBA00011073"/>
    </source>
</evidence>
<sequence length="795" mass="78454">MKIERKSRLASGALTFAVAGALCLAPATGAFAGTATTGAQLTTTAAAAPTAVAVKDGELMNYVVNTATGAEGIAAATAAVTAAGGTVVMTYPEIGVTVAQSTSAAFQGTVQAAAGIESAGPTRTAAVTEGAASGTPGTLSIHQPSAEAAIPGIPTEGNQWDQVAIGSISAHGTETGDGVLVGVVDSGIDITNPDLAGQVDAAASVGCTTNGVPNTAQSAWVPTTSDHGTHVAGTIAAADNGAGVVGVAPGAKLASVKVVSDDGFIYPEYAICGFMWSATHGIDVANHSYYVDPWQFWCTDAADQKAGLEAVRRAVEYSTDQGVLNVAAAGNSDYDLANKTIDTDSPNDTTPVPDRPINAGCLDIPTEVEGVVSVASLALTPSTGAISKSSFSNYGRDKIDVAAPGSGIWSTITKNAAGDIFGSKNGTSMASPHVAGVAALLAATNPSATPAQLEQLLKSQATPLPCPEGDTRCKLPSDFYGAGMVNASAAAGVAPGAATEASIGVQSKRVKPGTLFGVVTDGFQPNEQVTFTVGTQVAKTVAADALGRVNTSVNLPAGAADGDYPLTATGTSGKTATVTMTAFTLAAPTLAAPTVDQVVTADSVTVTGKGAPGATVQVELYDSVKFPEGPVTRKAQATPAAAKSSSSTSADQSAADVPFDPAAGWVFGQTTAGADGSFSVTFTGLPDGDFLAYALQTDGSQVSAYSAGVAFSVDTAVVAPEPTPVPTDGATPLPTAPGVDPAPAAGTPVASNGSGSLPATGADVSLLLGGASLLAVLGLLFAGFARRRSEARTKA</sequence>
<keyword evidence="13" id="KW-1185">Reference proteome</keyword>
<keyword evidence="9" id="KW-1133">Transmembrane helix</keyword>
<keyword evidence="3 6" id="KW-0378">Hydrolase</keyword>
<evidence type="ECO:0000313" key="13">
    <source>
        <dbReference type="Proteomes" id="UP000190857"/>
    </source>
</evidence>
<feature type="active site" description="Charge relay system" evidence="5 6">
    <location>
        <position position="428"/>
    </location>
</feature>
<dbReference type="InterPro" id="IPR015500">
    <property type="entry name" value="Peptidase_S8_subtilisin-rel"/>
</dbReference>
<feature type="transmembrane region" description="Helical" evidence="9">
    <location>
        <begin position="764"/>
        <end position="785"/>
    </location>
</feature>
<evidence type="ECO:0000256" key="9">
    <source>
        <dbReference type="SAM" id="Phobius"/>
    </source>
</evidence>
<evidence type="ECO:0000256" key="10">
    <source>
        <dbReference type="SAM" id="SignalP"/>
    </source>
</evidence>
<dbReference type="PROSITE" id="PS00136">
    <property type="entry name" value="SUBTILASE_ASP"/>
    <property type="match status" value="1"/>
</dbReference>
<dbReference type="EMBL" id="FUZP01000001">
    <property type="protein sequence ID" value="SKC53175.1"/>
    <property type="molecule type" value="Genomic_DNA"/>
</dbReference>
<reference evidence="12 13" key="1">
    <citation type="submission" date="2017-02" db="EMBL/GenBank/DDBJ databases">
        <authorList>
            <person name="Peterson S.W."/>
        </authorList>
    </citation>
    <scope>NUCLEOTIDE SEQUENCE [LARGE SCALE GENOMIC DNA]</scope>
    <source>
        <strain evidence="12 13">VKM Ac-2059</strain>
    </source>
</reference>
<proteinExistence type="inferred from homology"/>
<feature type="region of interest" description="Disordered" evidence="8">
    <location>
        <begin position="632"/>
        <end position="655"/>
    </location>
</feature>
<dbReference type="InterPro" id="IPR050131">
    <property type="entry name" value="Peptidase_S8_subtilisin-like"/>
</dbReference>
<keyword evidence="9" id="KW-0812">Transmembrane</keyword>
<dbReference type="GO" id="GO:0004252">
    <property type="term" value="F:serine-type endopeptidase activity"/>
    <property type="evidence" value="ECO:0007669"/>
    <property type="project" value="UniProtKB-UniRule"/>
</dbReference>
<dbReference type="PANTHER" id="PTHR43806">
    <property type="entry name" value="PEPTIDASE S8"/>
    <property type="match status" value="1"/>
</dbReference>
<dbReference type="PANTHER" id="PTHR43806:SF11">
    <property type="entry name" value="CEREVISIN-RELATED"/>
    <property type="match status" value="1"/>
</dbReference>